<dbReference type="EMBL" id="JAIWYP010000004">
    <property type="protein sequence ID" value="KAH3833869.1"/>
    <property type="molecule type" value="Genomic_DNA"/>
</dbReference>
<evidence type="ECO:0000256" key="7">
    <source>
        <dbReference type="ARBA" id="ARBA00023136"/>
    </source>
</evidence>
<keyword evidence="4" id="KW-1000">Mitochondrion outer membrane</keyword>
<keyword evidence="7 8" id="KW-0472">Membrane</keyword>
<keyword evidence="8" id="KW-0812">Transmembrane</keyword>
<accession>A0A9D4K6L8</accession>
<organism evidence="11 12">
    <name type="scientific">Dreissena polymorpha</name>
    <name type="common">Zebra mussel</name>
    <name type="synonym">Mytilus polymorpha</name>
    <dbReference type="NCBI Taxonomy" id="45954"/>
    <lineage>
        <taxon>Eukaryota</taxon>
        <taxon>Metazoa</taxon>
        <taxon>Spiralia</taxon>
        <taxon>Lophotrochozoa</taxon>
        <taxon>Mollusca</taxon>
        <taxon>Bivalvia</taxon>
        <taxon>Autobranchia</taxon>
        <taxon>Heteroconchia</taxon>
        <taxon>Euheterodonta</taxon>
        <taxon>Imparidentia</taxon>
        <taxon>Neoheterodontei</taxon>
        <taxon>Myida</taxon>
        <taxon>Dreissenoidea</taxon>
        <taxon>Dreissenidae</taxon>
        <taxon>Dreissena</taxon>
    </lineage>
</organism>
<proteinExistence type="inferred from homology"/>
<evidence type="ECO:0000259" key="9">
    <source>
        <dbReference type="Pfam" id="PF10568"/>
    </source>
</evidence>
<dbReference type="PANTHER" id="PTHR12289">
    <property type="entry name" value="METAXIN RELATED"/>
    <property type="match status" value="1"/>
</dbReference>
<dbReference type="SFLD" id="SFLDG01180">
    <property type="entry name" value="SUF1"/>
    <property type="match status" value="1"/>
</dbReference>
<dbReference type="PANTHER" id="PTHR12289:SF41">
    <property type="entry name" value="FAILED AXON CONNECTIONS-RELATED"/>
    <property type="match status" value="1"/>
</dbReference>
<dbReference type="SUPFAM" id="SSF47616">
    <property type="entry name" value="GST C-terminal domain-like"/>
    <property type="match status" value="1"/>
</dbReference>
<evidence type="ECO:0000313" key="12">
    <source>
        <dbReference type="Proteomes" id="UP000828390"/>
    </source>
</evidence>
<evidence type="ECO:0000259" key="10">
    <source>
        <dbReference type="Pfam" id="PF17171"/>
    </source>
</evidence>
<dbReference type="InterPro" id="IPR036282">
    <property type="entry name" value="Glutathione-S-Trfase_C_sf"/>
</dbReference>
<reference evidence="11" key="2">
    <citation type="submission" date="2020-11" db="EMBL/GenBank/DDBJ databases">
        <authorList>
            <person name="McCartney M.A."/>
            <person name="Auch B."/>
            <person name="Kono T."/>
            <person name="Mallez S."/>
            <person name="Becker A."/>
            <person name="Gohl D.M."/>
            <person name="Silverstein K.A.T."/>
            <person name="Koren S."/>
            <person name="Bechman K.B."/>
            <person name="Herman A."/>
            <person name="Abrahante J.E."/>
            <person name="Garbe J."/>
        </authorList>
    </citation>
    <scope>NUCLEOTIDE SEQUENCE</scope>
    <source>
        <strain evidence="11">Duluth1</strain>
        <tissue evidence="11">Whole animal</tissue>
    </source>
</reference>
<keyword evidence="5" id="KW-0653">Protein transport</keyword>
<dbReference type="OrthoDB" id="5835136at2759"/>
<evidence type="ECO:0000256" key="1">
    <source>
        <dbReference type="ARBA" id="ARBA00004294"/>
    </source>
</evidence>
<comment type="caution">
    <text evidence="11">The sequence shown here is derived from an EMBL/GenBank/DDBJ whole genome shotgun (WGS) entry which is preliminary data.</text>
</comment>
<name>A0A9D4K6L8_DREPO</name>
<evidence type="ECO:0000256" key="6">
    <source>
        <dbReference type="ARBA" id="ARBA00023128"/>
    </source>
</evidence>
<evidence type="ECO:0000256" key="5">
    <source>
        <dbReference type="ARBA" id="ARBA00022927"/>
    </source>
</evidence>
<dbReference type="Pfam" id="PF17171">
    <property type="entry name" value="GST_C_6"/>
    <property type="match status" value="1"/>
</dbReference>
<dbReference type="Pfam" id="PF10568">
    <property type="entry name" value="Tom37"/>
    <property type="match status" value="1"/>
</dbReference>
<keyword evidence="12" id="KW-1185">Reference proteome</keyword>
<evidence type="ECO:0000256" key="3">
    <source>
        <dbReference type="ARBA" id="ARBA00022448"/>
    </source>
</evidence>
<dbReference type="InterPro" id="IPR019564">
    <property type="entry name" value="Sam37/metaxin_N"/>
</dbReference>
<evidence type="ECO:0000256" key="2">
    <source>
        <dbReference type="ARBA" id="ARBA00009170"/>
    </source>
</evidence>
<gene>
    <name evidence="11" type="ORF">DPMN_107185</name>
</gene>
<comment type="subcellular location">
    <subcellularLocation>
        <location evidence="1">Mitochondrion outer membrane</location>
    </subcellularLocation>
</comment>
<keyword evidence="8" id="KW-1133">Transmembrane helix</keyword>
<evidence type="ECO:0008006" key="13">
    <source>
        <dbReference type="Google" id="ProtNLM"/>
    </source>
</evidence>
<sequence length="314" mass="35505">MEDNVLHLDIWPGEWDLPSVDPNCLAALAYCRFSGVPVKIRKSCNPWNSPNGTFPVMTYKNVTETKVGNIFTYLRKQNWGIDSSLSRKECADVVAFSAMIDEVIQPAVLHLLWIDNDHYSNITGPWFTRHAVLPYKFVVSGRAHKEAKRKVFESQGTDNVTAADVETKIYKDAKDCLSNISQKLGDKNYFFGDQPCSLDALVFSYVAPLLKAPLNSNQLTNHLRIHCENLCFHTRRILREFFPLTAEEMAEKQKEEERKKAADSESKEGKIRNRDMLIAGAFALTAMTLYAFSSGLVNVKIFDAVDVEDNLLDA</sequence>
<evidence type="ECO:0000256" key="8">
    <source>
        <dbReference type="SAM" id="Phobius"/>
    </source>
</evidence>
<keyword evidence="6" id="KW-0496">Mitochondrion</keyword>
<dbReference type="GO" id="GO:0007005">
    <property type="term" value="P:mitochondrion organization"/>
    <property type="evidence" value="ECO:0007669"/>
    <property type="project" value="TreeGrafter"/>
</dbReference>
<evidence type="ECO:0000313" key="11">
    <source>
        <dbReference type="EMBL" id="KAH3833869.1"/>
    </source>
</evidence>
<protein>
    <recommendedName>
        <fullName evidence="13">Metaxin</fullName>
    </recommendedName>
</protein>
<dbReference type="SFLD" id="SFLDS00019">
    <property type="entry name" value="Glutathione_Transferase_(cytos"/>
    <property type="match status" value="1"/>
</dbReference>
<feature type="domain" description="Metaxin glutathione S-transferase" evidence="10">
    <location>
        <begin position="173"/>
        <end position="237"/>
    </location>
</feature>
<dbReference type="CDD" id="cd03078">
    <property type="entry name" value="GST_N_Metaxin1_like"/>
    <property type="match status" value="1"/>
</dbReference>
<dbReference type="InterPro" id="IPR040079">
    <property type="entry name" value="Glutathione_S-Trfase"/>
</dbReference>
<keyword evidence="3" id="KW-0813">Transport</keyword>
<comment type="similarity">
    <text evidence="2">Belongs to the metaxin family.</text>
</comment>
<dbReference type="AlphaFoldDB" id="A0A9D4K6L8"/>
<dbReference type="InterPro" id="IPR033468">
    <property type="entry name" value="Metaxin_GST"/>
</dbReference>
<feature type="transmembrane region" description="Helical" evidence="8">
    <location>
        <begin position="276"/>
        <end position="293"/>
    </location>
</feature>
<dbReference type="InterPro" id="IPR050931">
    <property type="entry name" value="Mito_Protein_Transport_Metaxin"/>
</dbReference>
<feature type="domain" description="Mitochondrial outer membrane transport complex Sam37/metaxin N-terminal" evidence="9">
    <location>
        <begin position="24"/>
        <end position="142"/>
    </location>
</feature>
<dbReference type="GO" id="GO:0015031">
    <property type="term" value="P:protein transport"/>
    <property type="evidence" value="ECO:0007669"/>
    <property type="project" value="UniProtKB-KW"/>
</dbReference>
<reference evidence="11" key="1">
    <citation type="journal article" date="2019" name="bioRxiv">
        <title>The Genome of the Zebra Mussel, Dreissena polymorpha: A Resource for Invasive Species Research.</title>
        <authorList>
            <person name="McCartney M.A."/>
            <person name="Auch B."/>
            <person name="Kono T."/>
            <person name="Mallez S."/>
            <person name="Zhang Y."/>
            <person name="Obille A."/>
            <person name="Becker A."/>
            <person name="Abrahante J.E."/>
            <person name="Garbe J."/>
            <person name="Badalamenti J.P."/>
            <person name="Herman A."/>
            <person name="Mangelson H."/>
            <person name="Liachko I."/>
            <person name="Sullivan S."/>
            <person name="Sone E.D."/>
            <person name="Koren S."/>
            <person name="Silverstein K.A.T."/>
            <person name="Beckman K.B."/>
            <person name="Gohl D.M."/>
        </authorList>
    </citation>
    <scope>NUCLEOTIDE SEQUENCE</scope>
    <source>
        <strain evidence="11">Duluth1</strain>
        <tissue evidence="11">Whole animal</tissue>
    </source>
</reference>
<dbReference type="Proteomes" id="UP000828390">
    <property type="component" value="Unassembled WGS sequence"/>
</dbReference>
<evidence type="ECO:0000256" key="4">
    <source>
        <dbReference type="ARBA" id="ARBA00022787"/>
    </source>
</evidence>
<dbReference type="GO" id="GO:0001401">
    <property type="term" value="C:SAM complex"/>
    <property type="evidence" value="ECO:0007669"/>
    <property type="project" value="InterPro"/>
</dbReference>